<dbReference type="Pfam" id="PF00111">
    <property type="entry name" value="Fer2"/>
    <property type="match status" value="1"/>
</dbReference>
<dbReference type="InterPro" id="IPR036010">
    <property type="entry name" value="2Fe-2S_ferredoxin-like_sf"/>
</dbReference>
<evidence type="ECO:0000256" key="4">
    <source>
        <dbReference type="ARBA" id="ARBA00022723"/>
    </source>
</evidence>
<dbReference type="SUPFAM" id="SSF63380">
    <property type="entry name" value="Riboflavin synthase domain-like"/>
    <property type="match status" value="1"/>
</dbReference>
<dbReference type="InterPro" id="IPR050415">
    <property type="entry name" value="MRET"/>
</dbReference>
<evidence type="ECO:0000259" key="9">
    <source>
        <dbReference type="PROSITE" id="PS51085"/>
    </source>
</evidence>
<dbReference type="PANTHER" id="PTHR47354:SF8">
    <property type="entry name" value="1,2-PHENYLACETYL-COA EPOXIDASE, SUBUNIT E"/>
    <property type="match status" value="1"/>
</dbReference>
<dbReference type="InterPro" id="IPR001709">
    <property type="entry name" value="Flavoprot_Pyr_Nucl_cyt_Rdtase"/>
</dbReference>
<dbReference type="GO" id="GO:0051537">
    <property type="term" value="F:2 iron, 2 sulfur cluster binding"/>
    <property type="evidence" value="ECO:0007669"/>
    <property type="project" value="UniProtKB-KW"/>
</dbReference>
<organism evidence="11 12">
    <name type="scientific">Amycolatopsis alba DSM 44262</name>
    <dbReference type="NCBI Taxonomy" id="1125972"/>
    <lineage>
        <taxon>Bacteria</taxon>
        <taxon>Bacillati</taxon>
        <taxon>Actinomycetota</taxon>
        <taxon>Actinomycetes</taxon>
        <taxon>Pseudonocardiales</taxon>
        <taxon>Pseudonocardiaceae</taxon>
        <taxon>Amycolatopsis</taxon>
    </lineage>
</organism>
<evidence type="ECO:0000313" key="12">
    <source>
        <dbReference type="Proteomes" id="UP000215563"/>
    </source>
</evidence>
<feature type="domain" description="2Fe-2S ferredoxin-type" evidence="9">
    <location>
        <begin position="241"/>
        <end position="330"/>
    </location>
</feature>
<evidence type="ECO:0000256" key="1">
    <source>
        <dbReference type="ARBA" id="ARBA00001974"/>
    </source>
</evidence>
<proteinExistence type="predicted"/>
<keyword evidence="8" id="KW-0411">Iron-sulfur</keyword>
<dbReference type="PROSITE" id="PS00197">
    <property type="entry name" value="2FE2S_FER_1"/>
    <property type="match status" value="1"/>
</dbReference>
<name>A0A229RH03_AMYAL</name>
<keyword evidence="12" id="KW-1185">Reference proteome</keyword>
<evidence type="ECO:0000256" key="7">
    <source>
        <dbReference type="ARBA" id="ARBA00023004"/>
    </source>
</evidence>
<comment type="caution">
    <text evidence="11">The sequence shown here is derived from an EMBL/GenBank/DDBJ whole genome shotgun (WGS) entry which is preliminary data.</text>
</comment>
<sequence length="330" mass="35309">MPRVRVLEVVRETADACSLVLRPLDCEAMDYRPGQFLTIKLPGGAARCYSLSSSPVRDDELKVTVKRTRGGHASNWICDNAVEGAEFEVLRPAGTFVPAGLDRDLLLLAGGSGITPVLSILKTVLHAGTGNVTLVYANRDEQSVIFRDELVALAAEFPDRFTVVHWLESVQGLPTRGGLLALVERYTARDAFVCGPAALMDLAVETLRSAGFPDERINLERFTSLTRDPFAVFEAGTGDRTELEVLLDGVTTTVEWPSGATLLEAAIAGGLDVPYSCREGSCGACACFVRGGTVSFAHNEVLDDADLADGMVLSCQARPTSPTVQVTFDG</sequence>
<evidence type="ECO:0000256" key="5">
    <source>
        <dbReference type="ARBA" id="ARBA00022827"/>
    </source>
</evidence>
<dbReference type="InterPro" id="IPR001433">
    <property type="entry name" value="OxRdtase_FAD/NAD-bd"/>
</dbReference>
<protein>
    <submittedName>
        <fullName evidence="11">3-ketosteroid-9-alpha-hydroxylase</fullName>
    </submittedName>
</protein>
<dbReference type="InterPro" id="IPR017938">
    <property type="entry name" value="Riboflavin_synthase-like_b-brl"/>
</dbReference>
<comment type="cofactor">
    <cofactor evidence="1">
        <name>FAD</name>
        <dbReference type="ChEBI" id="CHEBI:57692"/>
    </cofactor>
</comment>
<dbReference type="PROSITE" id="PS51384">
    <property type="entry name" value="FAD_FR"/>
    <property type="match status" value="1"/>
</dbReference>
<keyword evidence="6" id="KW-0560">Oxidoreductase</keyword>
<dbReference type="Gene3D" id="2.40.30.10">
    <property type="entry name" value="Translation factors"/>
    <property type="match status" value="1"/>
</dbReference>
<dbReference type="InterPro" id="IPR012675">
    <property type="entry name" value="Beta-grasp_dom_sf"/>
</dbReference>
<dbReference type="InterPro" id="IPR001041">
    <property type="entry name" value="2Fe-2S_ferredoxin-type"/>
</dbReference>
<dbReference type="InterPro" id="IPR006058">
    <property type="entry name" value="2Fe2S_fd_BS"/>
</dbReference>
<dbReference type="AlphaFoldDB" id="A0A229RH03"/>
<reference evidence="11 12" key="1">
    <citation type="submission" date="2017-07" db="EMBL/GenBank/DDBJ databases">
        <title>Amycolatopsis alba DSM 44262 Genome sequencing and assembly.</title>
        <authorList>
            <person name="Kaur N."/>
            <person name="Mayilraj S."/>
        </authorList>
    </citation>
    <scope>NUCLEOTIDE SEQUENCE [LARGE SCALE GENOMIC DNA]</scope>
    <source>
        <strain evidence="11 12">DSM 44262</strain>
    </source>
</reference>
<dbReference type="CDD" id="cd06214">
    <property type="entry name" value="PA_degradation_oxidoreductase_like"/>
    <property type="match status" value="1"/>
</dbReference>
<evidence type="ECO:0000256" key="2">
    <source>
        <dbReference type="ARBA" id="ARBA00022630"/>
    </source>
</evidence>
<dbReference type="SUPFAM" id="SSF54292">
    <property type="entry name" value="2Fe-2S ferredoxin-like"/>
    <property type="match status" value="1"/>
</dbReference>
<dbReference type="PROSITE" id="PS51085">
    <property type="entry name" value="2FE2S_FER_2"/>
    <property type="match status" value="1"/>
</dbReference>
<keyword evidence="4" id="KW-0479">Metal-binding</keyword>
<dbReference type="GO" id="GO:0016491">
    <property type="term" value="F:oxidoreductase activity"/>
    <property type="evidence" value="ECO:0007669"/>
    <property type="project" value="UniProtKB-KW"/>
</dbReference>
<feature type="domain" description="FAD-binding FR-type" evidence="10">
    <location>
        <begin position="1"/>
        <end position="99"/>
    </location>
</feature>
<dbReference type="InterPro" id="IPR039261">
    <property type="entry name" value="FNR_nucleotide-bd"/>
</dbReference>
<evidence type="ECO:0000259" key="10">
    <source>
        <dbReference type="PROSITE" id="PS51384"/>
    </source>
</evidence>
<dbReference type="GO" id="GO:0046872">
    <property type="term" value="F:metal ion binding"/>
    <property type="evidence" value="ECO:0007669"/>
    <property type="project" value="UniProtKB-KW"/>
</dbReference>
<dbReference type="Pfam" id="PF00970">
    <property type="entry name" value="FAD_binding_6"/>
    <property type="match status" value="1"/>
</dbReference>
<evidence type="ECO:0000256" key="6">
    <source>
        <dbReference type="ARBA" id="ARBA00023002"/>
    </source>
</evidence>
<accession>A0A229RH03</accession>
<keyword evidence="3" id="KW-0001">2Fe-2S</keyword>
<dbReference type="Pfam" id="PF00175">
    <property type="entry name" value="NAD_binding_1"/>
    <property type="match status" value="1"/>
</dbReference>
<dbReference type="PRINTS" id="PR00371">
    <property type="entry name" value="FPNCR"/>
</dbReference>
<dbReference type="CDD" id="cd00207">
    <property type="entry name" value="fer2"/>
    <property type="match status" value="1"/>
</dbReference>
<dbReference type="RefSeq" id="WP_020636327.1">
    <property type="nucleotide sequence ID" value="NZ_KB913032.1"/>
</dbReference>
<dbReference type="Gene3D" id="3.40.50.80">
    <property type="entry name" value="Nucleotide-binding domain of ferredoxin-NADP reductase (FNR) module"/>
    <property type="match status" value="1"/>
</dbReference>
<dbReference type="PRINTS" id="PR00410">
    <property type="entry name" value="PHEHYDRXLASE"/>
</dbReference>
<dbReference type="EMBL" id="NMQU01000098">
    <property type="protein sequence ID" value="OXM45769.1"/>
    <property type="molecule type" value="Genomic_DNA"/>
</dbReference>
<dbReference type="PANTHER" id="PTHR47354">
    <property type="entry name" value="NADH OXIDOREDUCTASE HCR"/>
    <property type="match status" value="1"/>
</dbReference>
<evidence type="ECO:0000256" key="3">
    <source>
        <dbReference type="ARBA" id="ARBA00022714"/>
    </source>
</evidence>
<dbReference type="InterPro" id="IPR008333">
    <property type="entry name" value="Cbr1-like_FAD-bd_dom"/>
</dbReference>
<dbReference type="GO" id="GO:0050660">
    <property type="term" value="F:flavin adenine dinucleotide binding"/>
    <property type="evidence" value="ECO:0007669"/>
    <property type="project" value="TreeGrafter"/>
</dbReference>
<dbReference type="Gene3D" id="3.10.20.30">
    <property type="match status" value="1"/>
</dbReference>
<evidence type="ECO:0000313" key="11">
    <source>
        <dbReference type="EMBL" id="OXM45769.1"/>
    </source>
</evidence>
<gene>
    <name evidence="11" type="ORF">CFP75_29605</name>
</gene>
<keyword evidence="7" id="KW-0408">Iron</keyword>
<dbReference type="SUPFAM" id="SSF52343">
    <property type="entry name" value="Ferredoxin reductase-like, C-terminal NADP-linked domain"/>
    <property type="match status" value="1"/>
</dbReference>
<dbReference type="InterPro" id="IPR017927">
    <property type="entry name" value="FAD-bd_FR_type"/>
</dbReference>
<evidence type="ECO:0000256" key="8">
    <source>
        <dbReference type="ARBA" id="ARBA00023014"/>
    </source>
</evidence>
<dbReference type="OrthoDB" id="9796486at2"/>
<dbReference type="Proteomes" id="UP000215563">
    <property type="component" value="Unassembled WGS sequence"/>
</dbReference>
<keyword evidence="5" id="KW-0274">FAD</keyword>
<keyword evidence="2" id="KW-0285">Flavoprotein</keyword>